<dbReference type="Pfam" id="PF19420">
    <property type="entry name" value="DDAH_eukar"/>
    <property type="match status" value="1"/>
</dbReference>
<accession>A0A1K1T394</accession>
<dbReference type="Proteomes" id="UP000182740">
    <property type="component" value="Unassembled WGS sequence"/>
</dbReference>
<gene>
    <name evidence="1" type="ORF">SAMN04489730_7799</name>
</gene>
<reference evidence="2" key="1">
    <citation type="submission" date="2016-11" db="EMBL/GenBank/DDBJ databases">
        <authorList>
            <person name="Varghese N."/>
            <person name="Submissions S."/>
        </authorList>
    </citation>
    <scope>NUCLEOTIDE SEQUENCE [LARGE SCALE GENOMIC DNA]</scope>
    <source>
        <strain evidence="2">DSM 44671</strain>
    </source>
</reference>
<evidence type="ECO:0000313" key="1">
    <source>
        <dbReference type="EMBL" id="SFW91048.1"/>
    </source>
</evidence>
<dbReference type="SUPFAM" id="SSF55909">
    <property type="entry name" value="Pentein"/>
    <property type="match status" value="1"/>
</dbReference>
<evidence type="ECO:0000313" key="2">
    <source>
        <dbReference type="Proteomes" id="UP000182740"/>
    </source>
</evidence>
<proteinExistence type="predicted"/>
<keyword evidence="2" id="KW-1185">Reference proteome</keyword>
<protein>
    <submittedName>
        <fullName evidence="1">N-Dimethylarginine dimethylaminohydrolase</fullName>
    </submittedName>
</protein>
<keyword evidence="1" id="KW-0378">Hydrolase</keyword>
<dbReference type="AlphaFoldDB" id="A0A1K1T394"/>
<dbReference type="Gene3D" id="3.75.10.10">
    <property type="entry name" value="L-arginine/glycine Amidinotransferase, Chain A"/>
    <property type="match status" value="1"/>
</dbReference>
<name>A0A1K1T394_9PSEU</name>
<dbReference type="GO" id="GO:0016787">
    <property type="term" value="F:hydrolase activity"/>
    <property type="evidence" value="ECO:0007669"/>
    <property type="project" value="UniProtKB-KW"/>
</dbReference>
<sequence>MTSTVPTASASASGSAEQLSHRRLLMCSAKYFRIDYEINPYMHTDVQPDPAAAVAEHDRIVAAHLAAGRTVEFVEADPMCPDMTYTANAAVVRGDRAVLATLPPERAPETPHYRAWLEANGFDVTDTPYAFSGQGDALACGDLLLAAHGRRTDARVHRVLARHLGYEVVGLRTTSARWYDLDLAVAVIRPGRTLAYNPEALDQPSLRTLRGLGLELIPVRPAEAARFALNLVSDGRTVTMTAGAPHLAADLRAQGLAVVELDTTELRKGGGGIRCTALTLDNPA</sequence>
<organism evidence="1 2">
    <name type="scientific">Amycolatopsis australiensis</name>
    <dbReference type="NCBI Taxonomy" id="546364"/>
    <lineage>
        <taxon>Bacteria</taxon>
        <taxon>Bacillati</taxon>
        <taxon>Actinomycetota</taxon>
        <taxon>Actinomycetes</taxon>
        <taxon>Pseudonocardiales</taxon>
        <taxon>Pseudonocardiaceae</taxon>
        <taxon>Amycolatopsis</taxon>
    </lineage>
</organism>
<dbReference type="STRING" id="546364.SAMN04489730_7799"/>
<dbReference type="EMBL" id="FPJG01000006">
    <property type="protein sequence ID" value="SFW91048.1"/>
    <property type="molecule type" value="Genomic_DNA"/>
</dbReference>
<dbReference type="RefSeq" id="WP_084743135.1">
    <property type="nucleotide sequence ID" value="NZ_FPJG01000006.1"/>
</dbReference>